<dbReference type="InterPro" id="IPR029016">
    <property type="entry name" value="GAF-like_dom_sf"/>
</dbReference>
<dbReference type="EMBL" id="JBHSFA010000004">
    <property type="protein sequence ID" value="MFC4541794.1"/>
    <property type="molecule type" value="Genomic_DNA"/>
</dbReference>
<protein>
    <submittedName>
        <fullName evidence="5">Bacterio-opsin activator domain-containing protein</fullName>
    </submittedName>
</protein>
<dbReference type="Gene3D" id="3.30.450.20">
    <property type="entry name" value="PAS domain"/>
    <property type="match status" value="3"/>
</dbReference>
<dbReference type="InterPro" id="IPR035965">
    <property type="entry name" value="PAS-like_dom_sf"/>
</dbReference>
<dbReference type="CDD" id="cd00130">
    <property type="entry name" value="PAS"/>
    <property type="match status" value="1"/>
</dbReference>
<evidence type="ECO:0000259" key="4">
    <source>
        <dbReference type="PROSITE" id="PS50112"/>
    </source>
</evidence>
<dbReference type="InterPro" id="IPR031803">
    <property type="entry name" value="BAT_GAF/HTH-assoc"/>
</dbReference>
<dbReference type="RefSeq" id="WP_250142572.1">
    <property type="nucleotide sequence ID" value="NZ_JALIQP010000008.1"/>
</dbReference>
<dbReference type="Pfam" id="PF15915">
    <property type="entry name" value="BAT"/>
    <property type="match status" value="1"/>
</dbReference>
<keyword evidence="2" id="KW-0804">Transcription</keyword>
<dbReference type="Pfam" id="PF00989">
    <property type="entry name" value="PAS"/>
    <property type="match status" value="1"/>
</dbReference>
<dbReference type="Pfam" id="PF13188">
    <property type="entry name" value="PAS_8"/>
    <property type="match status" value="1"/>
</dbReference>
<reference evidence="5 6" key="1">
    <citation type="journal article" date="2019" name="Int. J. Syst. Evol. Microbiol.">
        <title>The Global Catalogue of Microorganisms (GCM) 10K type strain sequencing project: providing services to taxonomists for standard genome sequencing and annotation.</title>
        <authorList>
            <consortium name="The Broad Institute Genomics Platform"/>
            <consortium name="The Broad Institute Genome Sequencing Center for Infectious Disease"/>
            <person name="Wu L."/>
            <person name="Ma J."/>
        </authorList>
    </citation>
    <scope>NUCLEOTIDE SEQUENCE [LARGE SCALE GENOMIC DNA]</scope>
    <source>
        <strain evidence="5 6">WLHS5</strain>
    </source>
</reference>
<name>A0ABD5PN68_9EURY</name>
<accession>A0ABD5PN68</accession>
<feature type="region of interest" description="Disordered" evidence="3">
    <location>
        <begin position="722"/>
        <end position="741"/>
    </location>
</feature>
<dbReference type="Pfam" id="PF04967">
    <property type="entry name" value="HTH_10"/>
    <property type="match status" value="1"/>
</dbReference>
<keyword evidence="6" id="KW-1185">Reference proteome</keyword>
<dbReference type="SUPFAM" id="SSF55785">
    <property type="entry name" value="PYP-like sensor domain (PAS domain)"/>
    <property type="match status" value="2"/>
</dbReference>
<comment type="caution">
    <text evidence="5">The sequence shown here is derived from an EMBL/GenBank/DDBJ whole genome shotgun (WGS) entry which is preliminary data.</text>
</comment>
<sequence length="1052" mass="112632">MSDSGATVVGDVVRVLVVGESDRIDATATALSSAFEPVSLLRERTVADARQRLAATDVHCLVCAYDRSGEESPLDRLLEADGDVPIVAVTDESFAEAAIEAGATDVIDPSSPGRLVATRVRNAAERYRLETEATGPTERRYRSILEGSTALVCVVDESGAIDYVNPAVDDRMGYTPAELERTTLFRLVHPDDRSLARETLSAAADGSLGATERTTLRLGHADGTWHVSDLAVVNRESDPNVDGLVVTVTNATPDGLADDALADAIDRLDAAFFAVGSRWELQLFNERASALFTAATPEPGTVVWDALPESVRGEFADRLREAAATGSAVAFETTHPAVDERLVVEAHPSESGVSVTARPGAEATTPAAERERLEQFEAIVDALEDGIAVLEGSTITDANPALFDLADAETLVGRDIETLVDDDLAAGIRERADSPLVRWMEPLTGTLETDGDRRPVDVSVVSLGSADGDRTCCVVRDRRGSPSAAVSTLAKTATSLRRAESRPDVREAIVDAVGSYSAADVVVWYEVDESVIRPASVSASAPGDADLPTIDRRDDPFAGVLDADGASVADPDELEPVLLRSGIRAERVLTVPIDGAGILLATSSDPMGFEGIDLAPIETLATMAATALDWLAAESRRRTLERGRADFEGLVERADAVLDLERDLFAASTRPAVEQRLASGLVDLDTGTGSIELAWIGEAAVGSDAVTLRTWAGRDGSHLESLSLSVDPETGEPAGRTAASREPTLVEDLEAVEPDRWQRLALERDFHAVMSVPLGYDELSYGTVTVYADRPGAFDERTRAICEHLATVAGYVITAIERKRALVSDSVTELEVAVPAESDPLTMLADRLDRRLDVRTVVPRSSGGTTVFCTIPDADEAAIRDAVAAIDAIERSRFVGDGATDSLVELGCAGETVAETLAEHGAILRSLSPSEDRSRLVIDLSSTVDVRSFVGMLDRKFSGAELTARREHDRTGRADRSFDAELRDQLSERQLRTLEAAYYSGFFEWPRESTGEEVAESIGVSQPTFSRHFRLAQQKVFTLLFEESDGTTANET</sequence>
<evidence type="ECO:0000256" key="1">
    <source>
        <dbReference type="ARBA" id="ARBA00023015"/>
    </source>
</evidence>
<organism evidence="5 6">
    <name type="scientific">Halosolutus amylolyticus</name>
    <dbReference type="NCBI Taxonomy" id="2932267"/>
    <lineage>
        <taxon>Archaea</taxon>
        <taxon>Methanobacteriati</taxon>
        <taxon>Methanobacteriota</taxon>
        <taxon>Stenosarchaea group</taxon>
        <taxon>Halobacteria</taxon>
        <taxon>Halobacteriales</taxon>
        <taxon>Natrialbaceae</taxon>
        <taxon>Halosolutus</taxon>
    </lineage>
</organism>
<keyword evidence="1" id="KW-0805">Transcription regulation</keyword>
<dbReference type="AlphaFoldDB" id="A0ABD5PN68"/>
<feature type="domain" description="PAS" evidence="4">
    <location>
        <begin position="137"/>
        <end position="207"/>
    </location>
</feature>
<dbReference type="Pfam" id="PF13185">
    <property type="entry name" value="GAF_2"/>
    <property type="match status" value="1"/>
</dbReference>
<dbReference type="SUPFAM" id="SSF55781">
    <property type="entry name" value="GAF domain-like"/>
    <property type="match status" value="1"/>
</dbReference>
<evidence type="ECO:0000313" key="6">
    <source>
        <dbReference type="Proteomes" id="UP001595898"/>
    </source>
</evidence>
<dbReference type="Gene3D" id="3.30.450.40">
    <property type="match status" value="1"/>
</dbReference>
<dbReference type="InterPro" id="IPR013767">
    <property type="entry name" value="PAS_fold"/>
</dbReference>
<proteinExistence type="predicted"/>
<evidence type="ECO:0000256" key="2">
    <source>
        <dbReference type="ARBA" id="ARBA00023163"/>
    </source>
</evidence>
<evidence type="ECO:0000256" key="3">
    <source>
        <dbReference type="SAM" id="MobiDB-lite"/>
    </source>
</evidence>
<dbReference type="PANTHER" id="PTHR34236:SF1">
    <property type="entry name" value="DIMETHYL SULFOXIDE REDUCTASE TRANSCRIPTIONAL ACTIVATOR"/>
    <property type="match status" value="1"/>
</dbReference>
<gene>
    <name evidence="5" type="ORF">ACFO5R_07620</name>
</gene>
<evidence type="ECO:0000313" key="5">
    <source>
        <dbReference type="EMBL" id="MFC4541794.1"/>
    </source>
</evidence>
<dbReference type="InterPro" id="IPR007050">
    <property type="entry name" value="HTH_bacterioopsin"/>
</dbReference>
<dbReference type="PROSITE" id="PS50112">
    <property type="entry name" value="PAS"/>
    <property type="match status" value="1"/>
</dbReference>
<dbReference type="Proteomes" id="UP001595898">
    <property type="component" value="Unassembled WGS sequence"/>
</dbReference>
<dbReference type="SMART" id="SM00091">
    <property type="entry name" value="PAS"/>
    <property type="match status" value="3"/>
</dbReference>
<dbReference type="NCBIfam" id="TIGR00229">
    <property type="entry name" value="sensory_box"/>
    <property type="match status" value="1"/>
</dbReference>
<dbReference type="InterPro" id="IPR003018">
    <property type="entry name" value="GAF"/>
</dbReference>
<dbReference type="InterPro" id="IPR000014">
    <property type="entry name" value="PAS"/>
</dbReference>
<dbReference type="PANTHER" id="PTHR34236">
    <property type="entry name" value="DIMETHYL SULFOXIDE REDUCTASE TRANSCRIPTIONAL ACTIVATOR"/>
    <property type="match status" value="1"/>
</dbReference>